<dbReference type="GO" id="GO:1902201">
    <property type="term" value="P:negative regulation of bacterial-type flagellum-dependent cell motility"/>
    <property type="evidence" value="ECO:0007669"/>
    <property type="project" value="TreeGrafter"/>
</dbReference>
<keyword evidence="3" id="KW-1133">Transmembrane helix</keyword>
<dbReference type="RefSeq" id="WP_231811465.1">
    <property type="nucleotide sequence ID" value="NZ_JAJOZR010000001.1"/>
</dbReference>
<evidence type="ECO:0000256" key="3">
    <source>
        <dbReference type="SAM" id="Phobius"/>
    </source>
</evidence>
<evidence type="ECO:0000259" key="4">
    <source>
        <dbReference type="PROSITE" id="PS50887"/>
    </source>
</evidence>
<dbReference type="EMBL" id="JAJOZR010000001">
    <property type="protein sequence ID" value="MCD7107738.1"/>
    <property type="molecule type" value="Genomic_DNA"/>
</dbReference>
<evidence type="ECO:0000313" key="6">
    <source>
        <dbReference type="Proteomes" id="UP001139089"/>
    </source>
</evidence>
<evidence type="ECO:0000256" key="2">
    <source>
        <dbReference type="ARBA" id="ARBA00034247"/>
    </source>
</evidence>
<dbReference type="Pfam" id="PF00990">
    <property type="entry name" value="GGDEF"/>
    <property type="match status" value="1"/>
</dbReference>
<dbReference type="PANTHER" id="PTHR45138:SF9">
    <property type="entry name" value="DIGUANYLATE CYCLASE DGCM-RELATED"/>
    <property type="match status" value="1"/>
</dbReference>
<keyword evidence="3" id="KW-0472">Membrane</keyword>
<dbReference type="GO" id="GO:0005886">
    <property type="term" value="C:plasma membrane"/>
    <property type="evidence" value="ECO:0007669"/>
    <property type="project" value="TreeGrafter"/>
</dbReference>
<dbReference type="PROSITE" id="PS50887">
    <property type="entry name" value="GGDEF"/>
    <property type="match status" value="1"/>
</dbReference>
<dbReference type="InterPro" id="IPR000160">
    <property type="entry name" value="GGDEF_dom"/>
</dbReference>
<dbReference type="InterPro" id="IPR050469">
    <property type="entry name" value="Diguanylate_Cyclase"/>
</dbReference>
<dbReference type="InterPro" id="IPR029787">
    <property type="entry name" value="Nucleotide_cyclase"/>
</dbReference>
<dbReference type="Proteomes" id="UP001139089">
    <property type="component" value="Unassembled WGS sequence"/>
</dbReference>
<dbReference type="SUPFAM" id="SSF55073">
    <property type="entry name" value="Nucleotide cyclase"/>
    <property type="match status" value="1"/>
</dbReference>
<dbReference type="EC" id="2.7.7.65" evidence="1"/>
<organism evidence="5 6">
    <name type="scientific">Rhizobium quercicola</name>
    <dbReference type="NCBI Taxonomy" id="2901226"/>
    <lineage>
        <taxon>Bacteria</taxon>
        <taxon>Pseudomonadati</taxon>
        <taxon>Pseudomonadota</taxon>
        <taxon>Alphaproteobacteria</taxon>
        <taxon>Hyphomicrobiales</taxon>
        <taxon>Rhizobiaceae</taxon>
        <taxon>Rhizobium/Agrobacterium group</taxon>
        <taxon>Rhizobium</taxon>
    </lineage>
</organism>
<dbReference type="NCBIfam" id="TIGR00254">
    <property type="entry name" value="GGDEF"/>
    <property type="match status" value="1"/>
</dbReference>
<dbReference type="InterPro" id="IPR043128">
    <property type="entry name" value="Rev_trsase/Diguanyl_cyclase"/>
</dbReference>
<feature type="transmembrane region" description="Helical" evidence="3">
    <location>
        <begin position="31"/>
        <end position="50"/>
    </location>
</feature>
<dbReference type="GO" id="GO:0052621">
    <property type="term" value="F:diguanylate cyclase activity"/>
    <property type="evidence" value="ECO:0007669"/>
    <property type="project" value="UniProtKB-EC"/>
</dbReference>
<dbReference type="SMART" id="SM00267">
    <property type="entry name" value="GGDEF"/>
    <property type="match status" value="1"/>
</dbReference>
<comment type="catalytic activity">
    <reaction evidence="2">
        <text>2 GTP = 3',3'-c-di-GMP + 2 diphosphate</text>
        <dbReference type="Rhea" id="RHEA:24898"/>
        <dbReference type="ChEBI" id="CHEBI:33019"/>
        <dbReference type="ChEBI" id="CHEBI:37565"/>
        <dbReference type="ChEBI" id="CHEBI:58805"/>
        <dbReference type="EC" id="2.7.7.65"/>
    </reaction>
</comment>
<evidence type="ECO:0000256" key="1">
    <source>
        <dbReference type="ARBA" id="ARBA00012528"/>
    </source>
</evidence>
<accession>A0A9X1NNY3</accession>
<dbReference type="PANTHER" id="PTHR45138">
    <property type="entry name" value="REGULATORY COMPONENTS OF SENSORY TRANSDUCTION SYSTEM"/>
    <property type="match status" value="1"/>
</dbReference>
<dbReference type="GO" id="GO:0043709">
    <property type="term" value="P:cell adhesion involved in single-species biofilm formation"/>
    <property type="evidence" value="ECO:0007669"/>
    <property type="project" value="TreeGrafter"/>
</dbReference>
<sequence>MNAWVKRRILRLCATDAFATRSDVLSFASRITLAVVLVADILNVAAHLTLDAFGLLPYAVVPAATVGVIITTFLASSLTFSILYIVGLSIHELSISRATFQHLSQTDQLSGLLNRRAFLEAHALHRGDASLVVFDIDRFKALNDSFGHDAGDHAIVSVAAVLTAMFPAPHVVARIGGEEFAALVVGLQAPERLALAQEALSMVGRSPIQLGDQVTSVTVSAGVAEFSTYSGFGPLFAAADKALYLAKASGRNCVLHDADISAQIKKNALNGNAIQPLLPIARIG</sequence>
<keyword evidence="3" id="KW-0812">Transmembrane</keyword>
<comment type="caution">
    <text evidence="5">The sequence shown here is derived from an EMBL/GenBank/DDBJ whole genome shotgun (WGS) entry which is preliminary data.</text>
</comment>
<name>A0A9X1NNY3_9HYPH</name>
<dbReference type="CDD" id="cd01949">
    <property type="entry name" value="GGDEF"/>
    <property type="match status" value="1"/>
</dbReference>
<gene>
    <name evidence="5" type="ORF">LRX75_01670</name>
</gene>
<keyword evidence="6" id="KW-1185">Reference proteome</keyword>
<feature type="domain" description="GGDEF" evidence="4">
    <location>
        <begin position="127"/>
        <end position="259"/>
    </location>
</feature>
<evidence type="ECO:0000313" key="5">
    <source>
        <dbReference type="EMBL" id="MCD7107738.1"/>
    </source>
</evidence>
<protein>
    <recommendedName>
        <fullName evidence="1">diguanylate cyclase</fullName>
        <ecNumber evidence="1">2.7.7.65</ecNumber>
    </recommendedName>
</protein>
<dbReference type="AlphaFoldDB" id="A0A9X1NNY3"/>
<dbReference type="Gene3D" id="3.30.70.270">
    <property type="match status" value="1"/>
</dbReference>
<reference evidence="5" key="1">
    <citation type="submission" date="2021-12" db="EMBL/GenBank/DDBJ databases">
        <authorList>
            <person name="Li Y."/>
        </authorList>
    </citation>
    <scope>NUCLEOTIDE SEQUENCE</scope>
    <source>
        <strain evidence="5">DKSPLA3</strain>
    </source>
</reference>
<feature type="transmembrane region" description="Helical" evidence="3">
    <location>
        <begin position="56"/>
        <end position="87"/>
    </location>
</feature>
<proteinExistence type="predicted"/>